<dbReference type="EMBL" id="DSGT01000014">
    <property type="protein sequence ID" value="HEW53515.1"/>
    <property type="molecule type" value="Genomic_DNA"/>
</dbReference>
<dbReference type="Gene3D" id="3.40.50.150">
    <property type="entry name" value="Vaccinia Virus protein VP39"/>
    <property type="match status" value="1"/>
</dbReference>
<dbReference type="InterPro" id="IPR001678">
    <property type="entry name" value="MeTrfase_RsmB-F_NOP2_dom"/>
</dbReference>
<evidence type="ECO:0000256" key="4">
    <source>
        <dbReference type="ARBA" id="ARBA00022884"/>
    </source>
</evidence>
<keyword evidence="3" id="KW-0949">S-adenosyl-L-methionine</keyword>
<keyword evidence="4" id="KW-0694">RNA-binding</keyword>
<feature type="domain" description="SAM-dependent MTase RsmB/NOP-type" evidence="5">
    <location>
        <begin position="150"/>
        <end position="424"/>
    </location>
</feature>
<dbReference type="GO" id="GO:0003723">
    <property type="term" value="F:RNA binding"/>
    <property type="evidence" value="ECO:0007669"/>
    <property type="project" value="UniProtKB-KW"/>
</dbReference>
<proteinExistence type="predicted"/>
<dbReference type="Gene3D" id="3.30.70.1170">
    <property type="entry name" value="Sun protein, domain 3"/>
    <property type="match status" value="1"/>
</dbReference>
<dbReference type="InterPro" id="IPR054728">
    <property type="entry name" value="RsmB-like_ferredoxin"/>
</dbReference>
<dbReference type="Pfam" id="PF01189">
    <property type="entry name" value="Methyltr_RsmB-F"/>
    <property type="match status" value="1"/>
</dbReference>
<dbReference type="AlphaFoldDB" id="A0A7C2Z9W1"/>
<dbReference type="PANTHER" id="PTHR22807">
    <property type="entry name" value="NOP2 YEAST -RELATED NOL1/NOP2/FMU SUN DOMAIN-CONTAINING"/>
    <property type="match status" value="1"/>
</dbReference>
<accession>A0A7C2Z9W1</accession>
<evidence type="ECO:0000313" key="6">
    <source>
        <dbReference type="EMBL" id="HEW53515.1"/>
    </source>
</evidence>
<sequence>MKSASLNVDNIVSVLANVIYLIENFHFNIDKAFTHTCRKYRCHSQNITREDLFNIAHEFVSKYILIKSMTEKMGKRNLSYRLHAKLFLFFKLREMGMPIPSKLRKAISRDFGIEDIDYVYMDLDTWQKLSYPKWLYEKLVEIAGSEEAENILNAMNKRIVWIRINTLKIDVDKALNSLEREGVRFEVLKNIPFLVKITSSPRPPRNLSLVKEGSAVIQDKASVLTVLAMDPKPGDIIYDFASAPGIKTSLIMQLAENKAHVIALDRSPRRLNSMRSLLKKYGVDIDRVQMILTDGRTIRLSKRADVSLVDAPCSSSGAIPKDPSIKILLKNPNIPRKMHQIQVALLENALKHSERLVYATCSILPEEGEEVVEKVIANNNAELENPPIPASRGYKKYKIWSKVYRTYPHIDDCQGFFIARIRSFAV</sequence>
<dbReference type="GO" id="GO:0008173">
    <property type="term" value="F:RNA methyltransferase activity"/>
    <property type="evidence" value="ECO:0007669"/>
    <property type="project" value="InterPro"/>
</dbReference>
<keyword evidence="1 6" id="KW-0489">Methyltransferase</keyword>
<dbReference type="GO" id="GO:0001510">
    <property type="term" value="P:RNA methylation"/>
    <property type="evidence" value="ECO:0007669"/>
    <property type="project" value="InterPro"/>
</dbReference>
<evidence type="ECO:0000256" key="2">
    <source>
        <dbReference type="ARBA" id="ARBA00022679"/>
    </source>
</evidence>
<organism evidence="6">
    <name type="scientific">Ignisphaera aggregans</name>
    <dbReference type="NCBI Taxonomy" id="334771"/>
    <lineage>
        <taxon>Archaea</taxon>
        <taxon>Thermoproteota</taxon>
        <taxon>Thermoprotei</taxon>
        <taxon>Desulfurococcales</taxon>
        <taxon>Desulfurococcaceae</taxon>
        <taxon>Ignisphaera</taxon>
    </lineage>
</organism>
<keyword evidence="2 6" id="KW-0808">Transferase</keyword>
<gene>
    <name evidence="6" type="ORF">ENO77_05105</name>
</gene>
<dbReference type="InterPro" id="IPR049560">
    <property type="entry name" value="MeTrfase_RsmB-F_NOP2_cat"/>
</dbReference>
<evidence type="ECO:0000256" key="3">
    <source>
        <dbReference type="ARBA" id="ARBA00022691"/>
    </source>
</evidence>
<dbReference type="PROSITE" id="PS51686">
    <property type="entry name" value="SAM_MT_RSMB_NOP"/>
    <property type="match status" value="1"/>
</dbReference>
<reference evidence="6" key="1">
    <citation type="journal article" date="2020" name="mSystems">
        <title>Genome- and Community-Level Interaction Insights into Carbon Utilization and Element Cycling Functions of Hydrothermarchaeota in Hydrothermal Sediment.</title>
        <authorList>
            <person name="Zhou Z."/>
            <person name="Liu Y."/>
            <person name="Xu W."/>
            <person name="Pan J."/>
            <person name="Luo Z.H."/>
            <person name="Li M."/>
        </authorList>
    </citation>
    <scope>NUCLEOTIDE SEQUENCE [LARGE SCALE GENOMIC DNA]</scope>
    <source>
        <strain evidence="6">SpSt-16</strain>
    </source>
</reference>
<dbReference type="Pfam" id="PF22458">
    <property type="entry name" value="RsmF-B_ferredox"/>
    <property type="match status" value="1"/>
</dbReference>
<comment type="caution">
    <text evidence="6">The sequence shown here is derived from an EMBL/GenBank/DDBJ whole genome shotgun (WGS) entry which is preliminary data.</text>
</comment>
<dbReference type="PANTHER" id="PTHR22807:SF70">
    <property type="entry name" value="TRNA_RRNA CYTOSINE-C5-METHYLASE, NOL1_NOP2_SUN FAMILY, FUSED TO N-TERMINAL NUSB REGULATOR DOMAIN"/>
    <property type="match status" value="1"/>
</dbReference>
<dbReference type="InterPro" id="IPR029063">
    <property type="entry name" value="SAM-dependent_MTases_sf"/>
</dbReference>
<evidence type="ECO:0000259" key="5">
    <source>
        <dbReference type="PROSITE" id="PS51686"/>
    </source>
</evidence>
<dbReference type="SUPFAM" id="SSF53335">
    <property type="entry name" value="S-adenosyl-L-methionine-dependent methyltransferases"/>
    <property type="match status" value="1"/>
</dbReference>
<dbReference type="InterPro" id="IPR023267">
    <property type="entry name" value="RCMT"/>
</dbReference>
<name>A0A7C2Z9W1_9CREN</name>
<dbReference type="PRINTS" id="PR02008">
    <property type="entry name" value="RCMTFAMILY"/>
</dbReference>
<evidence type="ECO:0000256" key="1">
    <source>
        <dbReference type="ARBA" id="ARBA00022603"/>
    </source>
</evidence>
<protein>
    <submittedName>
        <fullName evidence="6">RsmB/NOP family class I SAM-dependent RNA methyltransferase</fullName>
    </submittedName>
</protein>